<dbReference type="Proteomes" id="UP000070620">
    <property type="component" value="Unassembled WGS sequence"/>
</dbReference>
<keyword evidence="5" id="KW-1185">Reference proteome</keyword>
<sequence length="268" mass="27430">MCRHLAYLGPPVTLRALLYDPPHSLLRQSWAPRDMRGGGTINADGFGVGWYPDPAAGGSGAPVRYRRAQPVWSDATLPDLAAVTSTGAALAAVRSATVGMPVQESAAAPFTEGPWLFSHNGAVRGWPDSMVGPAADLPVRDLLTLDAPSDAALLWALVRHRLRGGADPARAVSDTVTSVAAAAPGSRLNLLLTDGRQVVASVAGHALSVRAGGGAVLLASEPTDDDPGWHAVPDGHLVVATTGGVRVRALPAALSSRAGTTGTTEGEL</sequence>
<dbReference type="UniPathway" id="UPA01014"/>
<feature type="domain" description="Glutamine amidotransferase type-2" evidence="3">
    <location>
        <begin position="2"/>
        <end position="268"/>
    </location>
</feature>
<dbReference type="Gene3D" id="3.60.20.10">
    <property type="entry name" value="Glutamine Phosphoribosylpyrophosphate, subunit 1, domain 1"/>
    <property type="match status" value="1"/>
</dbReference>
<accession>A0A136PIV5</accession>
<dbReference type="GO" id="GO:0052699">
    <property type="term" value="P:ergothioneine biosynthetic process"/>
    <property type="evidence" value="ECO:0007669"/>
    <property type="project" value="UniProtKB-UniRule"/>
</dbReference>
<evidence type="ECO:0000256" key="1">
    <source>
        <dbReference type="ARBA" id="ARBA00022962"/>
    </source>
</evidence>
<dbReference type="GO" id="GO:0016740">
    <property type="term" value="F:transferase activity"/>
    <property type="evidence" value="ECO:0007669"/>
    <property type="project" value="UniProtKB-KW"/>
</dbReference>
<dbReference type="InterPro" id="IPR017808">
    <property type="entry name" value="EgtC"/>
</dbReference>
<dbReference type="SUPFAM" id="SSF56235">
    <property type="entry name" value="N-terminal nucleophile aminohydrolases (Ntn hydrolases)"/>
    <property type="match status" value="1"/>
</dbReference>
<evidence type="ECO:0000259" key="3">
    <source>
        <dbReference type="PROSITE" id="PS51278"/>
    </source>
</evidence>
<dbReference type="GO" id="GO:0016811">
    <property type="term" value="F:hydrolase activity, acting on carbon-nitrogen (but not peptide) bonds, in linear amides"/>
    <property type="evidence" value="ECO:0007669"/>
    <property type="project" value="UniProtKB-UniRule"/>
</dbReference>
<dbReference type="PROSITE" id="PS51278">
    <property type="entry name" value="GATASE_TYPE_2"/>
    <property type="match status" value="1"/>
</dbReference>
<comment type="catalytic activity">
    <reaction evidence="2">
        <text>gamma-L-glutamyl-hercynylcysteine S-oxide + H2O = S-(hercyn-2-yl)-L-cysteine S-oxide + L-glutamate</text>
        <dbReference type="Rhea" id="RHEA:42684"/>
        <dbReference type="ChEBI" id="CHEBI:15377"/>
        <dbReference type="ChEBI" id="CHEBI:29985"/>
        <dbReference type="ChEBI" id="CHEBI:82703"/>
        <dbReference type="ChEBI" id="CHEBI:82706"/>
        <dbReference type="EC" id="3.5.1.118"/>
    </reaction>
</comment>
<dbReference type="PANTHER" id="PTHR43187:SF2">
    <property type="entry name" value="GAMMA-GLUTAMYL-HERCYNYLCYSTEINE SULFOXIDE HYDROLASE"/>
    <property type="match status" value="1"/>
</dbReference>
<dbReference type="EMBL" id="LRQV01000215">
    <property type="protein sequence ID" value="KXK58283.1"/>
    <property type="molecule type" value="Genomic_DNA"/>
</dbReference>
<dbReference type="InterPro" id="IPR052373">
    <property type="entry name" value="Gamma-glu_amide_hydrolase"/>
</dbReference>
<comment type="function">
    <text evidence="2">Catalyzes the hydrolysis of the gamma-glutamyl amide bond of hercynyl-gamma-L-glutamyl-L-cysteine sulfoxide to produce hercynylcysteine sulfoxide, a step in the biosynthesis pathway of ergothioneine.</text>
</comment>
<evidence type="ECO:0000313" key="4">
    <source>
        <dbReference type="EMBL" id="KXK58283.1"/>
    </source>
</evidence>
<dbReference type="NCBIfam" id="TIGR03442">
    <property type="entry name" value="ergothioneine biosynthesis protein EgtC"/>
    <property type="match status" value="1"/>
</dbReference>
<keyword evidence="4" id="KW-0808">Transferase</keyword>
<organism evidence="4 5">
    <name type="scientific">Micromonospora rosaria</name>
    <dbReference type="NCBI Taxonomy" id="47874"/>
    <lineage>
        <taxon>Bacteria</taxon>
        <taxon>Bacillati</taxon>
        <taxon>Actinomycetota</taxon>
        <taxon>Actinomycetes</taxon>
        <taxon>Micromonosporales</taxon>
        <taxon>Micromonosporaceae</taxon>
        <taxon>Micromonospora</taxon>
    </lineage>
</organism>
<comment type="pathway">
    <text evidence="2">Amino-acid biosynthesis; ergothioneine biosynthesis.</text>
</comment>
<dbReference type="EC" id="3.5.1.118" evidence="2"/>
<dbReference type="HAMAP" id="MF_02036">
    <property type="entry name" value="EgtC"/>
    <property type="match status" value="1"/>
</dbReference>
<dbReference type="PANTHER" id="PTHR43187">
    <property type="entry name" value="GLUTAMINE AMIDOTRANSFERASE DUG3-RELATED"/>
    <property type="match status" value="1"/>
</dbReference>
<evidence type="ECO:0000313" key="5">
    <source>
        <dbReference type="Proteomes" id="UP000070620"/>
    </source>
</evidence>
<comment type="caution">
    <text evidence="4">The sequence shown here is derived from an EMBL/GenBank/DDBJ whole genome shotgun (WGS) entry which is preliminary data.</text>
</comment>
<dbReference type="InterPro" id="IPR029055">
    <property type="entry name" value="Ntn_hydrolases_N"/>
</dbReference>
<dbReference type="InterPro" id="IPR026869">
    <property type="entry name" value="EgtC-like"/>
</dbReference>
<dbReference type="Pfam" id="PF13230">
    <property type="entry name" value="GATase_4"/>
    <property type="match status" value="1"/>
</dbReference>
<dbReference type="OrthoDB" id="9804310at2"/>
<evidence type="ECO:0000256" key="2">
    <source>
        <dbReference type="HAMAP-Rule" id="MF_02036"/>
    </source>
</evidence>
<keyword evidence="1 2" id="KW-0315">Glutamine amidotransferase</keyword>
<dbReference type="InterPro" id="IPR017932">
    <property type="entry name" value="GATase_2_dom"/>
</dbReference>
<protein>
    <recommendedName>
        <fullName evidence="2">Gamma-glutamyl-hercynylcysteine sulfoxide hydrolase</fullName>
        <ecNumber evidence="2">3.5.1.118</ecNumber>
    </recommendedName>
    <alternativeName>
        <fullName evidence="2">Gamma-glutamyl hercynylcysteine S-oxide hydrolase</fullName>
    </alternativeName>
</protein>
<dbReference type="CDD" id="cd01908">
    <property type="entry name" value="YafJ"/>
    <property type="match status" value="1"/>
</dbReference>
<keyword evidence="2" id="KW-0378">Hydrolase</keyword>
<name>A0A136PIV5_9ACTN</name>
<gene>
    <name evidence="2" type="primary">egtC</name>
    <name evidence="4" type="ORF">AWW66_30640</name>
</gene>
<proteinExistence type="inferred from homology"/>
<dbReference type="RefSeq" id="WP_067373869.1">
    <property type="nucleotide sequence ID" value="NZ_JBIUBN010000002.1"/>
</dbReference>
<dbReference type="InterPro" id="IPR032889">
    <property type="entry name" value="EgtC_Actinobacteria"/>
</dbReference>
<reference evidence="4 5" key="1">
    <citation type="submission" date="2016-01" db="EMBL/GenBank/DDBJ databases">
        <title>Whole genome sequence and analysis of Micromonospora rosaria DSM 803, which can produce antibacterial substance rosamicin.</title>
        <authorList>
            <person name="Yang H."/>
            <person name="He X."/>
            <person name="Zhu D."/>
        </authorList>
    </citation>
    <scope>NUCLEOTIDE SEQUENCE [LARGE SCALE GENOMIC DNA]</scope>
    <source>
        <strain evidence="4 5">DSM 803</strain>
    </source>
</reference>
<dbReference type="AlphaFoldDB" id="A0A136PIV5"/>